<sequence>MIMLDDVPPPSWTTEEENCTLMRYTLQEAALVAEPRGIAVAVETHGAYTATPERSTAHGTHRESGADHQPRHRQQLPQRQRPARVAGDHRRPGHPPAHQGQLARDAARYRGKVRGMLGCACGEGVVDWERIVSTLATADHAVVHSVECASPEAATKSYAYLSELIGAHAP</sequence>
<evidence type="ECO:0000313" key="2">
    <source>
        <dbReference type="EMBL" id="GDY40746.1"/>
    </source>
</evidence>
<dbReference type="Gene3D" id="3.20.20.150">
    <property type="entry name" value="Divalent-metal-dependent TIM barrel enzymes"/>
    <property type="match status" value="1"/>
</dbReference>
<comment type="caution">
    <text evidence="2">The sequence shown here is derived from an EMBL/GenBank/DDBJ whole genome shotgun (WGS) entry which is preliminary data.</text>
</comment>
<evidence type="ECO:0000256" key="1">
    <source>
        <dbReference type="SAM" id="MobiDB-lite"/>
    </source>
</evidence>
<dbReference type="EMBL" id="BJHV01000001">
    <property type="protein sequence ID" value="GDY40746.1"/>
    <property type="molecule type" value="Genomic_DNA"/>
</dbReference>
<dbReference type="AlphaFoldDB" id="A0A4D4K245"/>
<reference evidence="2 3" key="1">
    <citation type="journal article" date="2020" name="Int. J. Syst. Evol. Microbiol.">
        <title>Reclassification of Streptomyces castelarensis and Streptomyces sporoclivatus as later heterotypic synonyms of Streptomyces antimycoticus.</title>
        <authorList>
            <person name="Komaki H."/>
            <person name="Tamura T."/>
        </authorList>
    </citation>
    <scope>NUCLEOTIDE SEQUENCE [LARGE SCALE GENOMIC DNA]</scope>
    <source>
        <strain evidence="2 3">NBRC 12839</strain>
    </source>
</reference>
<gene>
    <name evidence="2" type="ORF">SANT12839_016280</name>
</gene>
<feature type="compositionally biased region" description="Basic and acidic residues" evidence="1">
    <location>
        <begin position="60"/>
        <end position="69"/>
    </location>
</feature>
<evidence type="ECO:0000313" key="3">
    <source>
        <dbReference type="Proteomes" id="UP000299290"/>
    </source>
</evidence>
<evidence type="ECO:0008006" key="4">
    <source>
        <dbReference type="Google" id="ProtNLM"/>
    </source>
</evidence>
<dbReference type="Proteomes" id="UP000299290">
    <property type="component" value="Unassembled WGS sequence"/>
</dbReference>
<organism evidence="2 3">
    <name type="scientific">Streptomyces antimycoticus</name>
    <dbReference type="NCBI Taxonomy" id="68175"/>
    <lineage>
        <taxon>Bacteria</taxon>
        <taxon>Bacillati</taxon>
        <taxon>Actinomycetota</taxon>
        <taxon>Actinomycetes</taxon>
        <taxon>Kitasatosporales</taxon>
        <taxon>Streptomycetaceae</taxon>
        <taxon>Streptomyces</taxon>
        <taxon>Streptomyces violaceusniger group</taxon>
    </lineage>
</organism>
<protein>
    <recommendedName>
        <fullName evidence="4">Xylose isomerase-like TIM barrel domain-containing protein</fullName>
    </recommendedName>
</protein>
<name>A0A4D4K245_9ACTN</name>
<keyword evidence="3" id="KW-1185">Reference proteome</keyword>
<feature type="compositionally biased region" description="Low complexity" evidence="1">
    <location>
        <begin position="75"/>
        <end position="84"/>
    </location>
</feature>
<feature type="region of interest" description="Disordered" evidence="1">
    <location>
        <begin position="49"/>
        <end position="104"/>
    </location>
</feature>
<proteinExistence type="predicted"/>
<accession>A0A4D4K245</accession>